<dbReference type="GO" id="GO:0009307">
    <property type="term" value="P:DNA restriction-modification system"/>
    <property type="evidence" value="ECO:0007669"/>
    <property type="project" value="UniProtKB-KW"/>
</dbReference>
<evidence type="ECO:0000256" key="1">
    <source>
        <dbReference type="ARBA" id="ARBA00022747"/>
    </source>
</evidence>
<dbReference type="RefSeq" id="WP_156672786.1">
    <property type="nucleotide sequence ID" value="NZ_CACRUI010000016.1"/>
</dbReference>
<dbReference type="AlphaFoldDB" id="A0A6N3B795"/>
<accession>A0A6N3B795</accession>
<keyword evidence="2" id="KW-0238">DNA-binding</keyword>
<sequence length="192" mass="22308">MKKLQDLIQLTSGSPQFRITESLDKDAPSYYFYGQQELENDLVKEQIIAENAKIITTLDSVNTLNEGDVVFSLISGRTTIVGAEHNGYLFTQNYVKLVPQIDIDKKYLVYLLNESNFIKKQWLRELQGSAVLKHTVKQLRELKLPELHSYKKQTVIGNIYFEQLRLQALKKRVADTEKILALEKIRRLNDYE</sequence>
<evidence type="ECO:0000256" key="2">
    <source>
        <dbReference type="ARBA" id="ARBA00023125"/>
    </source>
</evidence>
<proteinExistence type="predicted"/>
<dbReference type="InterPro" id="IPR044946">
    <property type="entry name" value="Restrct_endonuc_typeI_TRD_sf"/>
</dbReference>
<gene>
    <name evidence="3" type="ORF">SLLFYP71_01194</name>
</gene>
<evidence type="ECO:0000313" key="3">
    <source>
        <dbReference type="EMBL" id="VYT98507.1"/>
    </source>
</evidence>
<organism evidence="3">
    <name type="scientific">Streptococcus lutetiensis</name>
    <dbReference type="NCBI Taxonomy" id="150055"/>
    <lineage>
        <taxon>Bacteria</taxon>
        <taxon>Bacillati</taxon>
        <taxon>Bacillota</taxon>
        <taxon>Bacilli</taxon>
        <taxon>Lactobacillales</taxon>
        <taxon>Streptococcaceae</taxon>
        <taxon>Streptococcus</taxon>
    </lineage>
</organism>
<reference evidence="3" key="1">
    <citation type="submission" date="2019-11" db="EMBL/GenBank/DDBJ databases">
        <authorList>
            <person name="Feng L."/>
        </authorList>
    </citation>
    <scope>NUCLEOTIDE SEQUENCE</scope>
    <source>
        <strain evidence="3">SLutetiensisLFYP71</strain>
    </source>
</reference>
<evidence type="ECO:0008006" key="4">
    <source>
        <dbReference type="Google" id="ProtNLM"/>
    </source>
</evidence>
<dbReference type="GO" id="GO:0003677">
    <property type="term" value="F:DNA binding"/>
    <property type="evidence" value="ECO:0007669"/>
    <property type="project" value="UniProtKB-KW"/>
</dbReference>
<dbReference type="Gene3D" id="3.90.220.20">
    <property type="entry name" value="DNA methylase specificity domains"/>
    <property type="match status" value="1"/>
</dbReference>
<keyword evidence="1" id="KW-0680">Restriction system</keyword>
<protein>
    <recommendedName>
        <fullName evidence="4">Restriction endonuclease subunit M</fullName>
    </recommendedName>
</protein>
<dbReference type="SUPFAM" id="SSF116734">
    <property type="entry name" value="DNA methylase specificity domain"/>
    <property type="match status" value="1"/>
</dbReference>
<dbReference type="EMBL" id="CACRUI010000016">
    <property type="protein sequence ID" value="VYT98507.1"/>
    <property type="molecule type" value="Genomic_DNA"/>
</dbReference>
<name>A0A6N3B795_9STRE</name>